<dbReference type="Proteomes" id="UP001321047">
    <property type="component" value="Unassembled WGS sequence"/>
</dbReference>
<comment type="similarity">
    <text evidence="1">Belongs to the glycosyl hydrolase 15 family.</text>
</comment>
<accession>A0AAP2Z436</accession>
<dbReference type="InterPro" id="IPR058310">
    <property type="entry name" value="DUF7997"/>
</dbReference>
<evidence type="ECO:0000256" key="1">
    <source>
        <dbReference type="ARBA" id="ARBA00006188"/>
    </source>
</evidence>
<protein>
    <submittedName>
        <fullName evidence="3">Glucan 1,4-alpha-glucosidase</fullName>
    </submittedName>
</protein>
<feature type="domain" description="DUF7997" evidence="2">
    <location>
        <begin position="1"/>
        <end position="235"/>
    </location>
</feature>
<dbReference type="GO" id="GO:0005975">
    <property type="term" value="P:carbohydrate metabolic process"/>
    <property type="evidence" value="ECO:0007669"/>
    <property type="project" value="InterPro"/>
</dbReference>
<name>A0AAP2Z436_9EURY</name>
<dbReference type="PANTHER" id="PTHR31616">
    <property type="entry name" value="TREHALASE"/>
    <property type="match status" value="1"/>
</dbReference>
<dbReference type="EMBL" id="JAOPJZ010000001">
    <property type="protein sequence ID" value="MCU4750404.1"/>
    <property type="molecule type" value="Genomic_DNA"/>
</dbReference>
<dbReference type="InterPro" id="IPR012341">
    <property type="entry name" value="6hp_glycosidase-like_sf"/>
</dbReference>
<gene>
    <name evidence="3" type="ORF">OB919_00165</name>
</gene>
<dbReference type="InterPro" id="IPR008928">
    <property type="entry name" value="6-hairpin_glycosidase_sf"/>
</dbReference>
<sequence>MTLRAALDDYKQHRGSETLFPGERRTTTGRFSGLAGRTVHVGRDGSLRDFSYPLTGRYGIDRSRFGVRIDGEVTWLDTVTASSQRYVGATAIVETTFETEAFTLERLDVTLEDTHVTHVTVTGGEPDALAAFVSFAPGGRDDRIGQLVYNQPGVVEVYHRDEHDFLASSPVFESVAGQLPERLADILDDAPATYPNEDGTGQYEDGRLGGYILGFVPFEDGSATVVSQVTERPESAAVVAELSDQAARLDDGATLREIAPRIETGIDCLPVVDDLRVLSLLSSARGSRMAGPDFDPHFEYSGGYGYTWFRDDAEIARFLLETDTEFDLSLEPQHEHSAAFYTDVQLEDGTWPHRVWPNDGTLAPGWANDRLGGDGIDYQADQSASVLSYLAAYAETSEQRRHEVEPVVERALEGLDETLADDGLPIACQNAWENMAGRFVHTAATFLHAYASVARAPFDTDLRDQSAEQARRVYEALDKLWDTDRGIYALREHEGNLDTRLDSSSFALVDAHVAYAEIGPIEDERRERLRQHVDTTLEGLYRETDAVAGLIRFEGDDWRTRTQADEKIWTVSTAWGANATAVLATFLEDETYYERSRELLGELLPNGSLCLENGYLPEQVFDDGTPDSATPLGWPHALRLATVAHLESVGELETPNLTGTEVLHD</sequence>
<evidence type="ECO:0000313" key="4">
    <source>
        <dbReference type="Proteomes" id="UP001321047"/>
    </source>
</evidence>
<reference evidence="3 4" key="1">
    <citation type="submission" date="2022-09" db="EMBL/GenBank/DDBJ databases">
        <title>Enrichment on poylsaccharides allowed isolation of novel metabolic and taxonomic groups of Haloarchaea.</title>
        <authorList>
            <person name="Sorokin D.Y."/>
            <person name="Elcheninov A.G."/>
            <person name="Khizhniak T.V."/>
            <person name="Kolganova T.V."/>
            <person name="Kublanov I.V."/>
        </authorList>
    </citation>
    <scope>NUCLEOTIDE SEQUENCE [LARGE SCALE GENOMIC DNA]</scope>
    <source>
        <strain evidence="3 4">AArc-curdl1</strain>
    </source>
</reference>
<dbReference type="Gene3D" id="1.50.10.10">
    <property type="match status" value="1"/>
</dbReference>
<comment type="caution">
    <text evidence="3">The sequence shown here is derived from an EMBL/GenBank/DDBJ whole genome shotgun (WGS) entry which is preliminary data.</text>
</comment>
<dbReference type="GO" id="GO:0004553">
    <property type="term" value="F:hydrolase activity, hydrolyzing O-glycosyl compounds"/>
    <property type="evidence" value="ECO:0007669"/>
    <property type="project" value="TreeGrafter"/>
</dbReference>
<dbReference type="SUPFAM" id="SSF48208">
    <property type="entry name" value="Six-hairpin glycosidases"/>
    <property type="match status" value="1"/>
</dbReference>
<dbReference type="RefSeq" id="WP_342805156.1">
    <property type="nucleotide sequence ID" value="NZ_JAOPJZ010000001.1"/>
</dbReference>
<organism evidence="3 4">
    <name type="scientific">Natronosalvus hydrolyticus</name>
    <dbReference type="NCBI Taxonomy" id="2979988"/>
    <lineage>
        <taxon>Archaea</taxon>
        <taxon>Methanobacteriati</taxon>
        <taxon>Methanobacteriota</taxon>
        <taxon>Stenosarchaea group</taxon>
        <taxon>Halobacteria</taxon>
        <taxon>Halobacteriales</taxon>
        <taxon>Natrialbaceae</taxon>
        <taxon>Natronosalvus</taxon>
    </lineage>
</organism>
<evidence type="ECO:0000259" key="2">
    <source>
        <dbReference type="Pfam" id="PF25978"/>
    </source>
</evidence>
<dbReference type="PANTHER" id="PTHR31616:SF0">
    <property type="entry name" value="GLUCAN 1,4-ALPHA-GLUCOSIDASE"/>
    <property type="match status" value="1"/>
</dbReference>
<keyword evidence="4" id="KW-1185">Reference proteome</keyword>
<evidence type="ECO:0000313" key="3">
    <source>
        <dbReference type="EMBL" id="MCU4750404.1"/>
    </source>
</evidence>
<proteinExistence type="inferred from homology"/>
<dbReference type="AlphaFoldDB" id="A0AAP2Z436"/>
<dbReference type="Pfam" id="PF25978">
    <property type="entry name" value="DUF7997"/>
    <property type="match status" value="1"/>
</dbReference>